<protein>
    <recommendedName>
        <fullName evidence="6">SelT-like protein</fullName>
    </recommendedName>
</protein>
<reference evidence="4 5" key="1">
    <citation type="submission" date="2024-05" db="EMBL/GenBank/DDBJ databases">
        <title>Haplotype-resolved chromosome-level genome assembly of Huyou (Citrus changshanensis).</title>
        <authorList>
            <person name="Miao C."/>
            <person name="Chen W."/>
            <person name="Wu Y."/>
            <person name="Wang L."/>
            <person name="Zhao S."/>
            <person name="Grierson D."/>
            <person name="Xu C."/>
            <person name="Chen K."/>
        </authorList>
    </citation>
    <scope>NUCLEOTIDE SEQUENCE [LARGE SCALE GENOMIC DNA]</scope>
    <source>
        <strain evidence="4">01-14</strain>
        <tissue evidence="4">Leaf</tissue>
    </source>
</reference>
<dbReference type="EMBL" id="JBCGBO010000006">
    <property type="protein sequence ID" value="KAK9193532.1"/>
    <property type="molecule type" value="Genomic_DNA"/>
</dbReference>
<keyword evidence="3" id="KW-0812">Transmembrane</keyword>
<gene>
    <name evidence="4" type="ORF">WN944_004229</name>
</gene>
<dbReference type="Proteomes" id="UP001428341">
    <property type="component" value="Unassembled WGS sequence"/>
</dbReference>
<comment type="caution">
    <text evidence="4">The sequence shown here is derived from an EMBL/GenBank/DDBJ whole genome shotgun (WGS) entry which is preliminary data.</text>
</comment>
<keyword evidence="5" id="KW-1185">Reference proteome</keyword>
<dbReference type="NCBIfam" id="TIGR02174">
    <property type="entry name" value="CXXU_selWTH"/>
    <property type="match status" value="1"/>
</dbReference>
<dbReference type="InterPro" id="IPR019389">
    <property type="entry name" value="Selenoprotein_T"/>
</dbReference>
<evidence type="ECO:0000313" key="4">
    <source>
        <dbReference type="EMBL" id="KAK9193532.1"/>
    </source>
</evidence>
<keyword evidence="3" id="KW-0472">Membrane</keyword>
<dbReference type="GO" id="GO:0045454">
    <property type="term" value="P:cell redox homeostasis"/>
    <property type="evidence" value="ECO:0007669"/>
    <property type="project" value="TreeGrafter"/>
</dbReference>
<evidence type="ECO:0000256" key="3">
    <source>
        <dbReference type="SAM" id="Phobius"/>
    </source>
</evidence>
<name>A0AAP0M001_9ROSI</name>
<keyword evidence="3" id="KW-1133">Transmembrane helix</keyword>
<dbReference type="AlphaFoldDB" id="A0AAP0M001"/>
<evidence type="ECO:0000256" key="2">
    <source>
        <dbReference type="ARBA" id="ARBA00023284"/>
    </source>
</evidence>
<dbReference type="InterPro" id="IPR011893">
    <property type="entry name" value="Selenoprotein_Rdx-typ"/>
</dbReference>
<dbReference type="PANTHER" id="PTHR13544">
    <property type="entry name" value="SELENOPROTEIN T"/>
    <property type="match status" value="1"/>
</dbReference>
<feature type="transmembrane region" description="Helical" evidence="3">
    <location>
        <begin position="61"/>
        <end position="80"/>
    </location>
</feature>
<dbReference type="Pfam" id="PF10262">
    <property type="entry name" value="Rdx"/>
    <property type="match status" value="1"/>
</dbReference>
<dbReference type="SUPFAM" id="SSF52833">
    <property type="entry name" value="Thioredoxin-like"/>
    <property type="match status" value="1"/>
</dbReference>
<dbReference type="GO" id="GO:0005789">
    <property type="term" value="C:endoplasmic reticulum membrane"/>
    <property type="evidence" value="ECO:0007669"/>
    <property type="project" value="TreeGrafter"/>
</dbReference>
<evidence type="ECO:0008006" key="6">
    <source>
        <dbReference type="Google" id="ProtNLM"/>
    </source>
</evidence>
<evidence type="ECO:0000256" key="1">
    <source>
        <dbReference type="ARBA" id="ARBA00022729"/>
    </source>
</evidence>
<dbReference type="PANTHER" id="PTHR13544:SF0">
    <property type="entry name" value="THIOREDOXIN REDUCTASE-LIKE SELENOPROTEIN T"/>
    <property type="match status" value="1"/>
</dbReference>
<evidence type="ECO:0000313" key="5">
    <source>
        <dbReference type="Proteomes" id="UP001428341"/>
    </source>
</evidence>
<dbReference type="InterPro" id="IPR036249">
    <property type="entry name" value="Thioredoxin-like_sf"/>
</dbReference>
<keyword evidence="2" id="KW-0676">Redox-active center</keyword>
<proteinExistence type="predicted"/>
<accession>A0AAP0M001</accession>
<dbReference type="GO" id="GO:0004791">
    <property type="term" value="F:thioredoxin-disulfide reductase (NADPH) activity"/>
    <property type="evidence" value="ECO:0007669"/>
    <property type="project" value="TreeGrafter"/>
</dbReference>
<organism evidence="4 5">
    <name type="scientific">Citrus x changshan-huyou</name>
    <dbReference type="NCBI Taxonomy" id="2935761"/>
    <lineage>
        <taxon>Eukaryota</taxon>
        <taxon>Viridiplantae</taxon>
        <taxon>Streptophyta</taxon>
        <taxon>Embryophyta</taxon>
        <taxon>Tracheophyta</taxon>
        <taxon>Spermatophyta</taxon>
        <taxon>Magnoliopsida</taxon>
        <taxon>eudicotyledons</taxon>
        <taxon>Gunneridae</taxon>
        <taxon>Pentapetalae</taxon>
        <taxon>rosids</taxon>
        <taxon>malvids</taxon>
        <taxon>Sapindales</taxon>
        <taxon>Rutaceae</taxon>
        <taxon>Aurantioideae</taxon>
        <taxon>Citrus</taxon>
    </lineage>
</organism>
<sequence length="173" mass="19364">MQKPSSSIASGIGVGHVISISFCTSCSYRGHAMTTKHMLEEAFPGITVTLANHPPPLLNRLMGIVIPILQVGVIVIIMGGEQIFPKLGYMRPPLWYYSLRSNRQGTIITTWFLGNYIKSCLKNSGAFEVFCDGELIFSKLMEQRFPGEFKLRELVSRKLYNLRNSEGFTGGLW</sequence>
<keyword evidence="1" id="KW-0732">Signal</keyword>
<dbReference type="Gene3D" id="3.40.30.10">
    <property type="entry name" value="Glutaredoxin"/>
    <property type="match status" value="2"/>
</dbReference>